<dbReference type="EMBL" id="LKCN02000003">
    <property type="protein sequence ID" value="RCI14707.1"/>
    <property type="molecule type" value="Genomic_DNA"/>
</dbReference>
<feature type="domain" description="TauD/TfdA-like" evidence="2">
    <location>
        <begin position="64"/>
        <end position="311"/>
    </location>
</feature>
<gene>
    <name evidence="3" type="ORF">L249_6868</name>
</gene>
<proteinExistence type="predicted"/>
<dbReference type="Pfam" id="PF02668">
    <property type="entry name" value="TauD"/>
    <property type="match status" value="1"/>
</dbReference>
<dbReference type="InterPro" id="IPR042098">
    <property type="entry name" value="TauD-like_sf"/>
</dbReference>
<keyword evidence="4" id="KW-1185">Reference proteome</keyword>
<name>A0A367LK04_9HYPO</name>
<protein>
    <recommendedName>
        <fullName evidence="2">TauD/TfdA-like domain-containing protein</fullName>
    </recommendedName>
</protein>
<dbReference type="Gene3D" id="3.60.130.10">
    <property type="entry name" value="Clavaminate synthase-like"/>
    <property type="match status" value="1"/>
</dbReference>
<dbReference type="SUPFAM" id="SSF51197">
    <property type="entry name" value="Clavaminate synthase-like"/>
    <property type="match status" value="1"/>
</dbReference>
<evidence type="ECO:0000256" key="1">
    <source>
        <dbReference type="ARBA" id="ARBA00023002"/>
    </source>
</evidence>
<dbReference type="PANTHER" id="PTHR10696:SF49">
    <property type="entry name" value="TAUD_TFDA-LIKE DOMAIN-CONTAINING PROTEIN"/>
    <property type="match status" value="1"/>
</dbReference>
<dbReference type="STRING" id="1330021.A0A367LK04"/>
<dbReference type="Proteomes" id="UP000253664">
    <property type="component" value="Unassembled WGS sequence"/>
</dbReference>
<accession>A0A367LK04</accession>
<keyword evidence="1" id="KW-0560">Oxidoreductase</keyword>
<dbReference type="OrthoDB" id="5224680at2759"/>
<comment type="caution">
    <text evidence="3">The sequence shown here is derived from an EMBL/GenBank/DDBJ whole genome shotgun (WGS) entry which is preliminary data.</text>
</comment>
<dbReference type="InterPro" id="IPR003819">
    <property type="entry name" value="TauD/TfdA-like"/>
</dbReference>
<dbReference type="PANTHER" id="PTHR10696">
    <property type="entry name" value="GAMMA-BUTYROBETAINE HYDROXYLASE-RELATED"/>
    <property type="match status" value="1"/>
</dbReference>
<dbReference type="AlphaFoldDB" id="A0A367LK04"/>
<reference evidence="3 4" key="1">
    <citation type="journal article" date="2015" name="BMC Genomics">
        <title>Insights from the genome of Ophiocordyceps polyrhachis-furcata to pathogenicity and host specificity in insect fungi.</title>
        <authorList>
            <person name="Wichadakul D."/>
            <person name="Kobmoo N."/>
            <person name="Ingsriswang S."/>
            <person name="Tangphatsornruang S."/>
            <person name="Chantasingh D."/>
            <person name="Luangsa-ard J.J."/>
            <person name="Eurwilaichitr L."/>
        </authorList>
    </citation>
    <scope>NUCLEOTIDE SEQUENCE [LARGE SCALE GENOMIC DNA]</scope>
    <source>
        <strain evidence="3 4">BCC 54312</strain>
    </source>
</reference>
<evidence type="ECO:0000259" key="2">
    <source>
        <dbReference type="Pfam" id="PF02668"/>
    </source>
</evidence>
<dbReference type="InterPro" id="IPR050411">
    <property type="entry name" value="AlphaKG_dependent_hydroxylases"/>
</dbReference>
<evidence type="ECO:0000313" key="4">
    <source>
        <dbReference type="Proteomes" id="UP000253664"/>
    </source>
</evidence>
<organism evidence="3 4">
    <name type="scientific">Ophiocordyceps polyrhachis-furcata BCC 54312</name>
    <dbReference type="NCBI Taxonomy" id="1330021"/>
    <lineage>
        <taxon>Eukaryota</taxon>
        <taxon>Fungi</taxon>
        <taxon>Dikarya</taxon>
        <taxon>Ascomycota</taxon>
        <taxon>Pezizomycotina</taxon>
        <taxon>Sordariomycetes</taxon>
        <taxon>Hypocreomycetidae</taxon>
        <taxon>Hypocreales</taxon>
        <taxon>Ophiocordycipitaceae</taxon>
        <taxon>Ophiocordyceps</taxon>
    </lineage>
</organism>
<sequence>MAGCVDCPVMGPHVAVTFPGGGLQKASSPLPHGFPAVLNSPPGVGGEELETALAGFKELGLDAPHISRHNFRLPTLGPRLKALGREVYDGRGFGLVRGLDRSKYLTVDLTMLFLGIQSYVADRQGCQDSKGNVLVHIYADDSTQAKATHHRHSTAEIKFHNEEAGDIVGWLTRSTADRGGKCIIASTHTVYNVMAASRPDLVRALARSDWPFALPQFQCRPVIFYHDGRLITSFGRAALQGSASHPRPDRLPGLTRLQIEALDMVEETAKATQLEMATQPGDIHFINNLALLHRREAFVDGQSQRRHLVRTILRDESLGWDIPRDLRREWYRAFEAEKPRREWHPDIMPNGFFPLRSHPN</sequence>
<dbReference type="GO" id="GO:0016491">
    <property type="term" value="F:oxidoreductase activity"/>
    <property type="evidence" value="ECO:0007669"/>
    <property type="project" value="UniProtKB-KW"/>
</dbReference>
<evidence type="ECO:0000313" key="3">
    <source>
        <dbReference type="EMBL" id="RCI14707.1"/>
    </source>
</evidence>